<protein>
    <submittedName>
        <fullName evidence="2">Uncharacterized protein</fullName>
    </submittedName>
</protein>
<evidence type="ECO:0000313" key="3">
    <source>
        <dbReference type="Proteomes" id="UP001500363"/>
    </source>
</evidence>
<dbReference type="Proteomes" id="UP001500363">
    <property type="component" value="Unassembled WGS sequence"/>
</dbReference>
<gene>
    <name evidence="2" type="ORF">GCM10009741_79690</name>
</gene>
<organism evidence="2 3">
    <name type="scientific">Kribbella lupini</name>
    <dbReference type="NCBI Taxonomy" id="291602"/>
    <lineage>
        <taxon>Bacteria</taxon>
        <taxon>Bacillati</taxon>
        <taxon>Actinomycetota</taxon>
        <taxon>Actinomycetes</taxon>
        <taxon>Propionibacteriales</taxon>
        <taxon>Kribbellaceae</taxon>
        <taxon>Kribbella</taxon>
    </lineage>
</organism>
<comment type="caution">
    <text evidence="2">The sequence shown here is derived from an EMBL/GenBank/DDBJ whole genome shotgun (WGS) entry which is preliminary data.</text>
</comment>
<sequence>MRPAGTDRGEVVLGDLHGLRHLLLGFAECFVDHDIPRFLGAASVRPLKPYERNLTCARTSVRVSVILVPGAPTRGDDRPDSLLRETAGPVH</sequence>
<accession>A0ABN2CU04</accession>
<feature type="region of interest" description="Disordered" evidence="1">
    <location>
        <begin position="71"/>
        <end position="91"/>
    </location>
</feature>
<evidence type="ECO:0000313" key="2">
    <source>
        <dbReference type="EMBL" id="GAA1562320.1"/>
    </source>
</evidence>
<evidence type="ECO:0000256" key="1">
    <source>
        <dbReference type="SAM" id="MobiDB-lite"/>
    </source>
</evidence>
<name>A0ABN2CU04_9ACTN</name>
<feature type="compositionally biased region" description="Basic and acidic residues" evidence="1">
    <location>
        <begin position="74"/>
        <end position="83"/>
    </location>
</feature>
<reference evidence="2 3" key="1">
    <citation type="journal article" date="2019" name="Int. J. Syst. Evol. Microbiol.">
        <title>The Global Catalogue of Microorganisms (GCM) 10K type strain sequencing project: providing services to taxonomists for standard genome sequencing and annotation.</title>
        <authorList>
            <consortium name="The Broad Institute Genomics Platform"/>
            <consortium name="The Broad Institute Genome Sequencing Center for Infectious Disease"/>
            <person name="Wu L."/>
            <person name="Ma J."/>
        </authorList>
    </citation>
    <scope>NUCLEOTIDE SEQUENCE [LARGE SCALE GENOMIC DNA]</scope>
    <source>
        <strain evidence="2 3">JCM 14303</strain>
    </source>
</reference>
<proteinExistence type="predicted"/>
<dbReference type="EMBL" id="BAAANC010000006">
    <property type="protein sequence ID" value="GAA1562320.1"/>
    <property type="molecule type" value="Genomic_DNA"/>
</dbReference>
<keyword evidence="3" id="KW-1185">Reference proteome</keyword>